<protein>
    <recommendedName>
        <fullName evidence="8">Protein kinase domain-containing protein</fullName>
    </recommendedName>
</protein>
<dbReference type="Proteomes" id="UP000593564">
    <property type="component" value="Unassembled WGS sequence"/>
</dbReference>
<dbReference type="PANTHER" id="PTHR43895:SF145">
    <property type="entry name" value="CBL-INTERACTING SERINE_THREONINE-PROTEIN KINASE 9"/>
    <property type="match status" value="1"/>
</dbReference>
<keyword evidence="3" id="KW-0808">Transferase</keyword>
<keyword evidence="5" id="KW-0418">Kinase</keyword>
<feature type="domain" description="Protein kinase" evidence="8">
    <location>
        <begin position="86"/>
        <end position="416"/>
    </location>
</feature>
<reference evidence="9 10" key="2">
    <citation type="submission" date="2020-07" db="EMBL/GenBank/DDBJ databases">
        <title>Genome assembly of wild tea tree DASZ reveals pedigree and selection history of tea varieties.</title>
        <authorList>
            <person name="Zhang W."/>
        </authorList>
    </citation>
    <scope>NUCLEOTIDE SEQUENCE [LARGE SCALE GENOMIC DNA]</scope>
    <source>
        <strain evidence="10">cv. G240</strain>
        <tissue evidence="9">Leaf</tissue>
    </source>
</reference>
<dbReference type="Pfam" id="PF00069">
    <property type="entry name" value="Pkinase"/>
    <property type="match status" value="1"/>
</dbReference>
<dbReference type="GO" id="GO:0007165">
    <property type="term" value="P:signal transduction"/>
    <property type="evidence" value="ECO:0007669"/>
    <property type="project" value="TreeGrafter"/>
</dbReference>
<comment type="function">
    <text evidence="7">CIPK serine-threonine protein kinases interact with CBL proteins. Binding of a CBL protein to the regulatory NAF domain of CIPK protein lead to the activation of the kinase in a calcium-dependent manner.</text>
</comment>
<dbReference type="Gene3D" id="1.10.510.10">
    <property type="entry name" value="Transferase(Phosphotransferase) domain 1"/>
    <property type="match status" value="1"/>
</dbReference>
<proteinExistence type="inferred from homology"/>
<dbReference type="PANTHER" id="PTHR43895">
    <property type="entry name" value="CALCIUM/CALMODULIN-DEPENDENT PROTEIN KINASE KINASE-RELATED"/>
    <property type="match status" value="1"/>
</dbReference>
<keyword evidence="2" id="KW-0723">Serine/threonine-protein kinase</keyword>
<dbReference type="GO" id="GO:0005524">
    <property type="term" value="F:ATP binding"/>
    <property type="evidence" value="ECO:0007669"/>
    <property type="project" value="UniProtKB-KW"/>
</dbReference>
<reference evidence="10" key="1">
    <citation type="journal article" date="2020" name="Nat. Commun.">
        <title>Genome assembly of wild tea tree DASZ reveals pedigree and selection history of tea varieties.</title>
        <authorList>
            <person name="Zhang W."/>
            <person name="Zhang Y."/>
            <person name="Qiu H."/>
            <person name="Guo Y."/>
            <person name="Wan H."/>
            <person name="Zhang X."/>
            <person name="Scossa F."/>
            <person name="Alseekh S."/>
            <person name="Zhang Q."/>
            <person name="Wang P."/>
            <person name="Xu L."/>
            <person name="Schmidt M.H."/>
            <person name="Jia X."/>
            <person name="Li D."/>
            <person name="Zhu A."/>
            <person name="Guo F."/>
            <person name="Chen W."/>
            <person name="Ni D."/>
            <person name="Usadel B."/>
            <person name="Fernie A.R."/>
            <person name="Wen W."/>
        </authorList>
    </citation>
    <scope>NUCLEOTIDE SEQUENCE [LARGE SCALE GENOMIC DNA]</scope>
    <source>
        <strain evidence="10">cv. G240</strain>
    </source>
</reference>
<organism evidence="9 10">
    <name type="scientific">Camellia sinensis</name>
    <name type="common">Tea plant</name>
    <name type="synonym">Thea sinensis</name>
    <dbReference type="NCBI Taxonomy" id="4442"/>
    <lineage>
        <taxon>Eukaryota</taxon>
        <taxon>Viridiplantae</taxon>
        <taxon>Streptophyta</taxon>
        <taxon>Embryophyta</taxon>
        <taxon>Tracheophyta</taxon>
        <taxon>Spermatophyta</taxon>
        <taxon>Magnoliopsida</taxon>
        <taxon>eudicotyledons</taxon>
        <taxon>Gunneridae</taxon>
        <taxon>Pentapetalae</taxon>
        <taxon>asterids</taxon>
        <taxon>Ericales</taxon>
        <taxon>Theaceae</taxon>
        <taxon>Camellia</taxon>
    </lineage>
</organism>
<comment type="caution">
    <text evidence="9">The sequence shown here is derived from an EMBL/GenBank/DDBJ whole genome shotgun (WGS) entry which is preliminary data.</text>
</comment>
<dbReference type="InterPro" id="IPR008271">
    <property type="entry name" value="Ser/Thr_kinase_AS"/>
</dbReference>
<evidence type="ECO:0000256" key="5">
    <source>
        <dbReference type="ARBA" id="ARBA00022777"/>
    </source>
</evidence>
<evidence type="ECO:0000256" key="4">
    <source>
        <dbReference type="ARBA" id="ARBA00022741"/>
    </source>
</evidence>
<keyword evidence="10" id="KW-1185">Reference proteome</keyword>
<dbReference type="AlphaFoldDB" id="A0A7J7HWY4"/>
<name>A0A7J7HWY4_CAMSI</name>
<dbReference type="PROSITE" id="PS50011">
    <property type="entry name" value="PROTEIN_KINASE_DOM"/>
    <property type="match status" value="1"/>
</dbReference>
<gene>
    <name evidence="9" type="ORF">HYC85_003829</name>
</gene>
<sequence length="436" mass="48724">MNISALLSISSSDTQLDVLESVPPRPLPPPRLEDPGEAEKAMYHYKQAGAESDPDVLTKAINLQVHLNKCTEAKMQQDWNTLLKETRLAISTGADSAPQIFALQAEALLKLHRLQEADEALTKEPNFDIDDCTQFFGPIVFQNDLPDLDSLVIYRSCIALCEIRFRTMTFRVRTVVSPMNKTGFPPGTFGDVYTSLRFDDAVVAAQRAARLDSSNKEVNMVVGRTRAVAMARSNEPLAGPDSAKLGRLKEDEARRYFQQLINVVDYCHSRGVYHRDLKPENLLLDSFGVLKVSDFGLSAFSQQVWEDELLHTACRTPNYVAPEVFTDKGYDGTAADICSCGVILFVLMAGYLPFDEPNHMALYRRIHKADSSCPSWFSLGGKKLIMRILDPNPLTVSSTSFPENGWCKKSYKPPQFEQGENVNLDDIDVVFNDIEV</sequence>
<dbReference type="PROSITE" id="PS00108">
    <property type="entry name" value="PROTEIN_KINASE_ST"/>
    <property type="match status" value="1"/>
</dbReference>
<evidence type="ECO:0000313" key="10">
    <source>
        <dbReference type="Proteomes" id="UP000593564"/>
    </source>
</evidence>
<keyword evidence="4" id="KW-0547">Nucleotide-binding</keyword>
<evidence type="ECO:0000313" key="9">
    <source>
        <dbReference type="EMBL" id="KAF5956604.1"/>
    </source>
</evidence>
<dbReference type="SMART" id="SM00220">
    <property type="entry name" value="S_TKc"/>
    <property type="match status" value="1"/>
</dbReference>
<evidence type="ECO:0000256" key="1">
    <source>
        <dbReference type="ARBA" id="ARBA00006234"/>
    </source>
</evidence>
<keyword evidence="6" id="KW-0067">ATP-binding</keyword>
<dbReference type="InterPro" id="IPR011009">
    <property type="entry name" value="Kinase-like_dom_sf"/>
</dbReference>
<evidence type="ECO:0000259" key="8">
    <source>
        <dbReference type="PROSITE" id="PS50011"/>
    </source>
</evidence>
<dbReference type="InterPro" id="IPR000719">
    <property type="entry name" value="Prot_kinase_dom"/>
</dbReference>
<dbReference type="EMBL" id="JACBKZ010000002">
    <property type="protein sequence ID" value="KAF5956604.1"/>
    <property type="molecule type" value="Genomic_DNA"/>
</dbReference>
<comment type="similarity">
    <text evidence="1">Belongs to the protein kinase superfamily. CAMK Ser/Thr protein kinase family. SNF1 subfamily.</text>
</comment>
<evidence type="ECO:0000256" key="6">
    <source>
        <dbReference type="ARBA" id="ARBA00022840"/>
    </source>
</evidence>
<evidence type="ECO:0000256" key="3">
    <source>
        <dbReference type="ARBA" id="ARBA00022679"/>
    </source>
</evidence>
<dbReference type="FunFam" id="1.10.510.10:FF:000571">
    <property type="entry name" value="Maternal embryonic leucine zipper kinase"/>
    <property type="match status" value="1"/>
</dbReference>
<dbReference type="GO" id="GO:0004674">
    <property type="term" value="F:protein serine/threonine kinase activity"/>
    <property type="evidence" value="ECO:0007669"/>
    <property type="project" value="UniProtKB-KW"/>
</dbReference>
<dbReference type="SUPFAM" id="SSF56112">
    <property type="entry name" value="Protein kinase-like (PK-like)"/>
    <property type="match status" value="1"/>
</dbReference>
<evidence type="ECO:0000256" key="2">
    <source>
        <dbReference type="ARBA" id="ARBA00022527"/>
    </source>
</evidence>
<accession>A0A7J7HWY4</accession>
<evidence type="ECO:0000256" key="7">
    <source>
        <dbReference type="ARBA" id="ARBA00058225"/>
    </source>
</evidence>